<comment type="caution">
    <text evidence="2">The sequence shown here is derived from an EMBL/GenBank/DDBJ whole genome shotgun (WGS) entry which is preliminary data.</text>
</comment>
<accession>A0A395SAD1</accession>
<evidence type="ECO:0000313" key="2">
    <source>
        <dbReference type="EMBL" id="RGP69127.1"/>
    </source>
</evidence>
<dbReference type="EMBL" id="PXOF01000063">
    <property type="protein sequence ID" value="RGP69127.1"/>
    <property type="molecule type" value="Genomic_DNA"/>
</dbReference>
<reference evidence="2 3" key="1">
    <citation type="journal article" date="2018" name="PLoS Pathog.">
        <title>Evolution of structural diversity of trichothecenes, a family of toxins produced by plant pathogenic and entomopathogenic fungi.</title>
        <authorList>
            <person name="Proctor R.H."/>
            <person name="McCormick S.P."/>
            <person name="Kim H.S."/>
            <person name="Cardoza R.E."/>
            <person name="Stanley A.M."/>
            <person name="Lindo L."/>
            <person name="Kelly A."/>
            <person name="Brown D.W."/>
            <person name="Lee T."/>
            <person name="Vaughan M.M."/>
            <person name="Alexander N.J."/>
            <person name="Busman M."/>
            <person name="Gutierrez S."/>
        </authorList>
    </citation>
    <scope>NUCLEOTIDE SEQUENCE [LARGE SCALE GENOMIC DNA]</scope>
    <source>
        <strain evidence="2 3">NRRL 3299</strain>
    </source>
</reference>
<organism evidence="2 3">
    <name type="scientific">Fusarium sporotrichioides</name>
    <dbReference type="NCBI Taxonomy" id="5514"/>
    <lineage>
        <taxon>Eukaryota</taxon>
        <taxon>Fungi</taxon>
        <taxon>Dikarya</taxon>
        <taxon>Ascomycota</taxon>
        <taxon>Pezizomycotina</taxon>
        <taxon>Sordariomycetes</taxon>
        <taxon>Hypocreomycetidae</taxon>
        <taxon>Hypocreales</taxon>
        <taxon>Nectriaceae</taxon>
        <taxon>Fusarium</taxon>
    </lineage>
</organism>
<sequence length="122" mass="13886">MTSINRTGESQGRQDNGRSISATLPLNVHVHVNSQYEQTLMRWKVEVQAKESVEMDQEQQGLAELLESLTLTEIWAAEEEKRAAEAHLKAIDTKIRYLRSVAEELVLRAELHEAETGKEDNE</sequence>
<keyword evidence="3" id="KW-1185">Reference proteome</keyword>
<dbReference type="AlphaFoldDB" id="A0A395SAD1"/>
<proteinExistence type="predicted"/>
<name>A0A395SAD1_FUSSP</name>
<gene>
    <name evidence="2" type="ORF">FSPOR_4842</name>
</gene>
<dbReference type="Proteomes" id="UP000266152">
    <property type="component" value="Unassembled WGS sequence"/>
</dbReference>
<evidence type="ECO:0000313" key="3">
    <source>
        <dbReference type="Proteomes" id="UP000266152"/>
    </source>
</evidence>
<protein>
    <submittedName>
        <fullName evidence="2">Uncharacterized protein</fullName>
    </submittedName>
</protein>
<feature type="region of interest" description="Disordered" evidence="1">
    <location>
        <begin position="1"/>
        <end position="22"/>
    </location>
</feature>
<evidence type="ECO:0000256" key="1">
    <source>
        <dbReference type="SAM" id="MobiDB-lite"/>
    </source>
</evidence>